<dbReference type="AlphaFoldDB" id="A0A437M7E4"/>
<dbReference type="PROSITE" id="PS00061">
    <property type="entry name" value="ADH_SHORT"/>
    <property type="match status" value="1"/>
</dbReference>
<dbReference type="EC" id="1.1.1.47" evidence="3"/>
<dbReference type="InterPro" id="IPR020904">
    <property type="entry name" value="Sc_DH/Rdtase_CS"/>
</dbReference>
<dbReference type="Gene3D" id="3.40.50.720">
    <property type="entry name" value="NAD(P)-binding Rossmann-like Domain"/>
    <property type="match status" value="1"/>
</dbReference>
<reference evidence="3 4" key="1">
    <citation type="submission" date="2019-01" db="EMBL/GenBank/DDBJ databases">
        <authorList>
            <person name="Chen W.-M."/>
        </authorList>
    </citation>
    <scope>NUCLEOTIDE SEQUENCE [LARGE SCALE GENOMIC DNA]</scope>
    <source>
        <strain evidence="3 4">CCP-7</strain>
    </source>
</reference>
<comment type="similarity">
    <text evidence="1">Belongs to the short-chain dehydrogenases/reductases (SDR) family.</text>
</comment>
<gene>
    <name evidence="3" type="ORF">EOD43_06910</name>
</gene>
<organism evidence="3 4">
    <name type="scientific">Sphingomonas crocodyli</name>
    <dbReference type="NCBI Taxonomy" id="1979270"/>
    <lineage>
        <taxon>Bacteria</taxon>
        <taxon>Pseudomonadati</taxon>
        <taxon>Pseudomonadota</taxon>
        <taxon>Alphaproteobacteria</taxon>
        <taxon>Sphingomonadales</taxon>
        <taxon>Sphingomonadaceae</taxon>
        <taxon>Sphingomonas</taxon>
    </lineage>
</organism>
<dbReference type="PANTHER" id="PTHR24321:SF11">
    <property type="entry name" value="BLR0893 PROTEIN"/>
    <property type="match status" value="1"/>
</dbReference>
<dbReference type="RefSeq" id="WP_127742364.1">
    <property type="nucleotide sequence ID" value="NZ_SACN01000001.1"/>
</dbReference>
<dbReference type="NCBIfam" id="NF005559">
    <property type="entry name" value="PRK07231.1"/>
    <property type="match status" value="1"/>
</dbReference>
<dbReference type="FunFam" id="3.40.50.720:FF:000084">
    <property type="entry name" value="Short-chain dehydrogenase reductase"/>
    <property type="match status" value="1"/>
</dbReference>
<dbReference type="PRINTS" id="PR00081">
    <property type="entry name" value="GDHRDH"/>
</dbReference>
<keyword evidence="2 3" id="KW-0560">Oxidoreductase</keyword>
<dbReference type="InterPro" id="IPR002347">
    <property type="entry name" value="SDR_fam"/>
</dbReference>
<protein>
    <submittedName>
        <fullName evidence="3">Glucose 1-dehydrogenase</fullName>
        <ecNumber evidence="3">1.1.1.47</ecNumber>
    </submittedName>
</protein>
<dbReference type="EMBL" id="SACN01000001">
    <property type="protein sequence ID" value="RVT93592.1"/>
    <property type="molecule type" value="Genomic_DNA"/>
</dbReference>
<proteinExistence type="inferred from homology"/>
<name>A0A437M7E4_9SPHN</name>
<accession>A0A437M7E4</accession>
<comment type="caution">
    <text evidence="3">The sequence shown here is derived from an EMBL/GenBank/DDBJ whole genome shotgun (WGS) entry which is preliminary data.</text>
</comment>
<dbReference type="Pfam" id="PF13561">
    <property type="entry name" value="adh_short_C2"/>
    <property type="match status" value="1"/>
</dbReference>
<dbReference type="SUPFAM" id="SSF51735">
    <property type="entry name" value="NAD(P)-binding Rossmann-fold domains"/>
    <property type="match status" value="1"/>
</dbReference>
<dbReference type="GO" id="GO:0047936">
    <property type="term" value="F:glucose 1-dehydrogenase [NAD(P)+] activity"/>
    <property type="evidence" value="ECO:0007669"/>
    <property type="project" value="UniProtKB-EC"/>
</dbReference>
<evidence type="ECO:0000313" key="3">
    <source>
        <dbReference type="EMBL" id="RVT93592.1"/>
    </source>
</evidence>
<dbReference type="Proteomes" id="UP000282971">
    <property type="component" value="Unassembled WGS sequence"/>
</dbReference>
<dbReference type="InterPro" id="IPR036291">
    <property type="entry name" value="NAD(P)-bd_dom_sf"/>
</dbReference>
<dbReference type="PRINTS" id="PR00080">
    <property type="entry name" value="SDRFAMILY"/>
</dbReference>
<sequence length="250" mass="25403">MASQFDGKVALVTGAGGGIGRATAIAFAREGARVVVSDLPGDAGAETVSMIASAGGEARFIPCNVADEQAVDALIAGTVDAFGRLDVAFNNAGVNLEDDMWDNPVAFERTLAVNLAGVAACIRAEVRQMLAQGSGGAIVNTSSINGITGSPQVGYVASKHAVIGLTRSAALTYARASIRVNAVCPGAVRTPMTAKFDAMPEIRAAIEQMTPMGRIAQPEEIASAVLWLCSDGASFVTGHPLVIDGGATAQ</sequence>
<evidence type="ECO:0000256" key="1">
    <source>
        <dbReference type="ARBA" id="ARBA00006484"/>
    </source>
</evidence>
<dbReference type="OrthoDB" id="9792355at2"/>
<evidence type="ECO:0000313" key="4">
    <source>
        <dbReference type="Proteomes" id="UP000282971"/>
    </source>
</evidence>
<evidence type="ECO:0000256" key="2">
    <source>
        <dbReference type="ARBA" id="ARBA00023002"/>
    </source>
</evidence>
<dbReference type="PANTHER" id="PTHR24321">
    <property type="entry name" value="DEHYDROGENASES, SHORT CHAIN"/>
    <property type="match status" value="1"/>
</dbReference>
<keyword evidence="4" id="KW-1185">Reference proteome</keyword>